<evidence type="ECO:0008006" key="5">
    <source>
        <dbReference type="Google" id="ProtNLM"/>
    </source>
</evidence>
<evidence type="ECO:0000313" key="4">
    <source>
        <dbReference type="Proteomes" id="UP000193144"/>
    </source>
</evidence>
<dbReference type="EMBL" id="MCFA01000037">
    <property type="protein sequence ID" value="ORY13941.1"/>
    <property type="molecule type" value="Genomic_DNA"/>
</dbReference>
<keyword evidence="4" id="KW-1185">Reference proteome</keyword>
<proteinExistence type="inferred from homology"/>
<sequence length="231" mass="24634">MSSPVAFILGAGPRVGAAVAQKFLNNGYKVAIASRSGKISESVTGVFSVKADLTKPETVPGLFDAVKAEFKEAPSVVIYNAAALAMPPVAGELFSISGDTFASDLNINTVSAYVAAQQAVVGWETLSANTKKSFIYTGNILNVKMIPIPMMLTLGVGKSASAFWIELADTLYSTKGSRFYYADERFADGRSMGQELSGPAHADFFAQLANHEGNVPWHATFVKDKGYVQFK</sequence>
<dbReference type="OrthoDB" id="5336600at2759"/>
<dbReference type="AlphaFoldDB" id="A0A1Y1ZUM6"/>
<dbReference type="STRING" id="1231657.A0A1Y1ZUM6"/>
<dbReference type="Gene3D" id="3.40.50.720">
    <property type="entry name" value="NAD(P)-binding Rossmann-like Domain"/>
    <property type="match status" value="1"/>
</dbReference>
<accession>A0A1Y1ZUM6</accession>
<organism evidence="3 4">
    <name type="scientific">Clohesyomyces aquaticus</name>
    <dbReference type="NCBI Taxonomy" id="1231657"/>
    <lineage>
        <taxon>Eukaryota</taxon>
        <taxon>Fungi</taxon>
        <taxon>Dikarya</taxon>
        <taxon>Ascomycota</taxon>
        <taxon>Pezizomycotina</taxon>
        <taxon>Dothideomycetes</taxon>
        <taxon>Pleosporomycetidae</taxon>
        <taxon>Pleosporales</taxon>
        <taxon>Lindgomycetaceae</taxon>
        <taxon>Clohesyomyces</taxon>
    </lineage>
</organism>
<dbReference type="InterPro" id="IPR002347">
    <property type="entry name" value="SDR_fam"/>
</dbReference>
<dbReference type="PANTHER" id="PTHR43669:SF4">
    <property type="entry name" value="SHORT-CHAIN DEHYDROGENASE"/>
    <property type="match status" value="1"/>
</dbReference>
<dbReference type="Pfam" id="PF13561">
    <property type="entry name" value="adh_short_C2"/>
    <property type="match status" value="1"/>
</dbReference>
<gene>
    <name evidence="3" type="ORF">BCR34DRAFT_586161</name>
</gene>
<dbReference type="PANTHER" id="PTHR43669">
    <property type="entry name" value="5-KETO-D-GLUCONATE 5-REDUCTASE"/>
    <property type="match status" value="1"/>
</dbReference>
<name>A0A1Y1ZUM6_9PLEO</name>
<dbReference type="InterPro" id="IPR036291">
    <property type="entry name" value="NAD(P)-bd_dom_sf"/>
</dbReference>
<dbReference type="Proteomes" id="UP000193144">
    <property type="component" value="Unassembled WGS sequence"/>
</dbReference>
<protein>
    <recommendedName>
        <fullName evidence="5">Short-chain dehydrogenase</fullName>
    </recommendedName>
</protein>
<dbReference type="GO" id="GO:0016491">
    <property type="term" value="F:oxidoreductase activity"/>
    <property type="evidence" value="ECO:0007669"/>
    <property type="project" value="UniProtKB-KW"/>
</dbReference>
<evidence type="ECO:0000313" key="3">
    <source>
        <dbReference type="EMBL" id="ORY13941.1"/>
    </source>
</evidence>
<evidence type="ECO:0000256" key="1">
    <source>
        <dbReference type="ARBA" id="ARBA00006484"/>
    </source>
</evidence>
<evidence type="ECO:0000256" key="2">
    <source>
        <dbReference type="ARBA" id="ARBA00023002"/>
    </source>
</evidence>
<reference evidence="3 4" key="1">
    <citation type="submission" date="2016-07" db="EMBL/GenBank/DDBJ databases">
        <title>Pervasive Adenine N6-methylation of Active Genes in Fungi.</title>
        <authorList>
            <consortium name="DOE Joint Genome Institute"/>
            <person name="Mondo S.J."/>
            <person name="Dannebaum R.O."/>
            <person name="Kuo R.C."/>
            <person name="Labutti K."/>
            <person name="Haridas S."/>
            <person name="Kuo A."/>
            <person name="Salamov A."/>
            <person name="Ahrendt S.R."/>
            <person name="Lipzen A."/>
            <person name="Sullivan W."/>
            <person name="Andreopoulos W.B."/>
            <person name="Clum A."/>
            <person name="Lindquist E."/>
            <person name="Daum C."/>
            <person name="Ramamoorthy G.K."/>
            <person name="Gryganskyi A."/>
            <person name="Culley D."/>
            <person name="Magnuson J.K."/>
            <person name="James T.Y."/>
            <person name="O'Malley M.A."/>
            <person name="Stajich J.E."/>
            <person name="Spatafora J.W."/>
            <person name="Visel A."/>
            <person name="Grigoriev I.V."/>
        </authorList>
    </citation>
    <scope>NUCLEOTIDE SEQUENCE [LARGE SCALE GENOMIC DNA]</scope>
    <source>
        <strain evidence="3 4">CBS 115471</strain>
    </source>
</reference>
<comment type="caution">
    <text evidence="3">The sequence shown here is derived from an EMBL/GenBank/DDBJ whole genome shotgun (WGS) entry which is preliminary data.</text>
</comment>
<comment type="similarity">
    <text evidence="1">Belongs to the short-chain dehydrogenases/reductases (SDR) family.</text>
</comment>
<keyword evidence="2" id="KW-0560">Oxidoreductase</keyword>
<dbReference type="SUPFAM" id="SSF51735">
    <property type="entry name" value="NAD(P)-binding Rossmann-fold domains"/>
    <property type="match status" value="1"/>
</dbReference>